<dbReference type="Gene3D" id="3.40.50.720">
    <property type="entry name" value="NAD(P)-binding Rossmann-like Domain"/>
    <property type="match status" value="1"/>
</dbReference>
<gene>
    <name evidence="3" type="ORF">RMCB_0657</name>
</gene>
<keyword evidence="4" id="KW-1185">Reference proteome</keyword>
<accession>A0A100VVB5</accession>
<sequence>MRRRTQPLRPQRLHHQRHARPSRRLRDHPPAQSLTTHRPNHAATGRPQGGPPRRRAEPPPGGRRRAALEAPHPLQRLEEHPLKIGFIGAGDLAQAIGGQLAAAGHDVTLSNSRGPHTLTTVAADLGVTADTVAQAAAHTVVFLAVNWTANPAALAAAGDLTGRVLIDTTNPIEVPHFPKYDLGGRTSSEIVGDLAPSLHPYATICDSPRQPLAMLLFCNGPTLEPCSVERSDQWHYQATSARTKSAAS</sequence>
<evidence type="ECO:0000256" key="1">
    <source>
        <dbReference type="SAM" id="MobiDB-lite"/>
    </source>
</evidence>
<dbReference type="AlphaFoldDB" id="A0A100VVB5"/>
<feature type="compositionally biased region" description="Basic residues" evidence="1">
    <location>
        <begin position="1"/>
        <end position="26"/>
    </location>
</feature>
<feature type="region of interest" description="Disordered" evidence="1">
    <location>
        <begin position="1"/>
        <end position="76"/>
    </location>
</feature>
<dbReference type="InterPro" id="IPR028939">
    <property type="entry name" value="P5C_Rdtase_cat_N"/>
</dbReference>
<proteinExistence type="predicted"/>
<dbReference type="STRING" id="146020.RMCB_0657"/>
<protein>
    <submittedName>
        <fullName evidence="3">NADP oxidoreductase, coenzyme f420-dependent</fullName>
    </submittedName>
</protein>
<dbReference type="SUPFAM" id="SSF51735">
    <property type="entry name" value="NAD(P)-binding Rossmann-fold domains"/>
    <property type="match status" value="1"/>
</dbReference>
<dbReference type="RefSeq" id="WP_072278400.1">
    <property type="nucleotide sequence ID" value="NZ_BCSX01000007.1"/>
</dbReference>
<reference evidence="4" key="2">
    <citation type="submission" date="2016-02" db="EMBL/GenBank/DDBJ databases">
        <title>Draft genome sequence of five rapidly growing Mycobacterium species.</title>
        <authorList>
            <person name="Katahira K."/>
            <person name="Gotou Y."/>
            <person name="Iida K."/>
            <person name="Ogura Y."/>
            <person name="Hayashi T."/>
        </authorList>
    </citation>
    <scope>NUCLEOTIDE SEQUENCE [LARGE SCALE GENOMIC DNA]</scope>
    <source>
        <strain evidence="4">JCM15654</strain>
    </source>
</reference>
<organism evidence="3 4">
    <name type="scientific">Mycolicibacterium brisbanense</name>
    <dbReference type="NCBI Taxonomy" id="146020"/>
    <lineage>
        <taxon>Bacteria</taxon>
        <taxon>Bacillati</taxon>
        <taxon>Actinomycetota</taxon>
        <taxon>Actinomycetes</taxon>
        <taxon>Mycobacteriales</taxon>
        <taxon>Mycobacteriaceae</taxon>
        <taxon>Mycolicibacterium</taxon>
    </lineage>
</organism>
<name>A0A100VVB5_9MYCO</name>
<dbReference type="EMBL" id="BCSX01000007">
    <property type="protein sequence ID" value="GAS86561.1"/>
    <property type="molecule type" value="Genomic_DNA"/>
</dbReference>
<dbReference type="Proteomes" id="UP000069620">
    <property type="component" value="Unassembled WGS sequence"/>
</dbReference>
<reference evidence="4" key="1">
    <citation type="journal article" date="2016" name="Genome Announc.">
        <title>Draft Genome Sequences of Five Rapidly Growing Mycobacterium Species, M. thermoresistibile, M. fortuitum subsp. acetamidolyticum, M. canariasense, M. brisbanense, and M. novocastrense.</title>
        <authorList>
            <person name="Katahira K."/>
            <person name="Ogura Y."/>
            <person name="Gotoh Y."/>
            <person name="Hayashi T."/>
        </authorList>
    </citation>
    <scope>NUCLEOTIDE SEQUENCE [LARGE SCALE GENOMIC DNA]</scope>
    <source>
        <strain evidence="4">JCM15654</strain>
    </source>
</reference>
<comment type="caution">
    <text evidence="3">The sequence shown here is derived from an EMBL/GenBank/DDBJ whole genome shotgun (WGS) entry which is preliminary data.</text>
</comment>
<feature type="domain" description="Pyrroline-5-carboxylate reductase catalytic N-terminal" evidence="2">
    <location>
        <begin position="83"/>
        <end position="171"/>
    </location>
</feature>
<dbReference type="OrthoDB" id="3194817at2"/>
<dbReference type="Pfam" id="PF03807">
    <property type="entry name" value="F420_oxidored"/>
    <property type="match status" value="1"/>
</dbReference>
<evidence type="ECO:0000313" key="4">
    <source>
        <dbReference type="Proteomes" id="UP000069620"/>
    </source>
</evidence>
<evidence type="ECO:0000259" key="2">
    <source>
        <dbReference type="Pfam" id="PF03807"/>
    </source>
</evidence>
<evidence type="ECO:0000313" key="3">
    <source>
        <dbReference type="EMBL" id="GAS86561.1"/>
    </source>
</evidence>
<dbReference type="InterPro" id="IPR036291">
    <property type="entry name" value="NAD(P)-bd_dom_sf"/>
</dbReference>